<reference evidence="4 5" key="1">
    <citation type="submission" date="2021-11" db="EMBL/GenBank/DDBJ databases">
        <title>Genome sequence.</title>
        <authorList>
            <person name="Sun Q."/>
        </authorList>
    </citation>
    <scope>NUCLEOTIDE SEQUENCE [LARGE SCALE GENOMIC DNA]</scope>
    <source>
        <strain evidence="4 5">KCTC 12005</strain>
    </source>
</reference>
<feature type="transmembrane region" description="Helical" evidence="2">
    <location>
        <begin position="338"/>
        <end position="357"/>
    </location>
</feature>
<name>A0AAW4Y2X5_9BURK</name>
<dbReference type="InterPro" id="IPR056074">
    <property type="entry name" value="DUF7657"/>
</dbReference>
<feature type="region of interest" description="Disordered" evidence="1">
    <location>
        <begin position="692"/>
        <end position="722"/>
    </location>
</feature>
<dbReference type="RefSeq" id="WP_230780532.1">
    <property type="nucleotide sequence ID" value="NZ_JAJNCT010000034.1"/>
</dbReference>
<protein>
    <recommendedName>
        <fullName evidence="3">DUF7657 domain-containing protein</fullName>
    </recommendedName>
</protein>
<feature type="transmembrane region" description="Helical" evidence="2">
    <location>
        <begin position="311"/>
        <end position="331"/>
    </location>
</feature>
<feature type="transmembrane region" description="Helical" evidence="2">
    <location>
        <begin position="235"/>
        <end position="257"/>
    </location>
</feature>
<dbReference type="AlphaFoldDB" id="A0AAW4Y2X5"/>
<sequence length="722" mass="81237">MQKISWRCALIGIWIITALVYIGNTWSPSSYAYPLRNNYAYVDIKPTLGQARPIRADEWGVVTPLTQATVRNQFERYNKTSLYQEDLRINYGLPIADWGLAFKPTMWLYGLVNPAYAYSFHWFAVFTLFITGYAFLFTRFGASKANAILLSFGLYFTGFSQFWWNEKGPILAIFPWVIMPFLLNLRLRWQLIWFYYAAVFWLLTNFYPPVQISLAFAGFVLLAAKQPRLFQPRTLMLVLVAAALAAGTVGIYLYDYLSATSATIYPGSRHSMGGGVGGRFVISWIFPSINFSWVYNSLIGLNISEIGTVGMYYYIAALFFLDYKNFSLLGLDRAKRRVLLVLVAGLTVQLLWMLLPIPSVFGKILLWDHVEPARMQYASGVLLTIIVLYVASVVGLTFSLGRLLLLCTFVCVGWWLFKYPLGTKRGEDLFILLPLVLLYLFARKRNDLAHEGLALASLIFGAVLFGRFNPLQSAWPIFNLPPNEVVKYLQDQEEKNNGVLVFPHLHAATANGLGFRALSHTNAVPPMAFWNRHFPDTPTNERNAIFNRYAHVVPDLMPRPRLQQTDAVQVPMDRFVNVAHANVVTHFPDNLSQEGGFEVSARYKDALVLHGWAGWTSAPEGHGLEVVTYPPTIGTVQFTPMVRADLPLNTQQRISALNGFKVMIPHAENAPLQCISLVSLDAQSGERRLLNNPAEVPTCPSTSLRGSIPSTPLGNPPQDFAR</sequence>
<evidence type="ECO:0000256" key="2">
    <source>
        <dbReference type="SAM" id="Phobius"/>
    </source>
</evidence>
<accession>A0AAW4Y2X5</accession>
<feature type="transmembrane region" description="Helical" evidence="2">
    <location>
        <begin position="115"/>
        <end position="135"/>
    </location>
</feature>
<proteinExistence type="predicted"/>
<evidence type="ECO:0000256" key="1">
    <source>
        <dbReference type="SAM" id="MobiDB-lite"/>
    </source>
</evidence>
<keyword evidence="5" id="KW-1185">Reference proteome</keyword>
<keyword evidence="2" id="KW-0812">Transmembrane</keyword>
<comment type="caution">
    <text evidence="4">The sequence shown here is derived from an EMBL/GenBank/DDBJ whole genome shotgun (WGS) entry which is preliminary data.</text>
</comment>
<feature type="transmembrane region" description="Helical" evidence="2">
    <location>
        <begin position="403"/>
        <end position="420"/>
    </location>
</feature>
<organism evidence="4 5">
    <name type="scientific">Comamonas koreensis</name>
    <dbReference type="NCBI Taxonomy" id="160825"/>
    <lineage>
        <taxon>Bacteria</taxon>
        <taxon>Pseudomonadati</taxon>
        <taxon>Pseudomonadota</taxon>
        <taxon>Betaproteobacteria</taxon>
        <taxon>Burkholderiales</taxon>
        <taxon>Comamonadaceae</taxon>
        <taxon>Comamonas</taxon>
    </lineage>
</organism>
<feature type="compositionally biased region" description="Polar residues" evidence="1">
    <location>
        <begin position="699"/>
        <end position="713"/>
    </location>
</feature>
<evidence type="ECO:0000259" key="3">
    <source>
        <dbReference type="Pfam" id="PF24677"/>
    </source>
</evidence>
<feature type="transmembrane region" description="Helical" evidence="2">
    <location>
        <begin position="194"/>
        <end position="223"/>
    </location>
</feature>
<dbReference type="EMBL" id="JAJNCT010000034">
    <property type="protein sequence ID" value="MCD2167805.1"/>
    <property type="molecule type" value="Genomic_DNA"/>
</dbReference>
<dbReference type="Pfam" id="PF24677">
    <property type="entry name" value="DUF7657"/>
    <property type="match status" value="1"/>
</dbReference>
<evidence type="ECO:0000313" key="5">
    <source>
        <dbReference type="Proteomes" id="UP001199260"/>
    </source>
</evidence>
<feature type="transmembrane region" description="Helical" evidence="2">
    <location>
        <begin position="278"/>
        <end position="299"/>
    </location>
</feature>
<keyword evidence="2" id="KW-0472">Membrane</keyword>
<dbReference type="Proteomes" id="UP001199260">
    <property type="component" value="Unassembled WGS sequence"/>
</dbReference>
<feature type="domain" description="DUF7657" evidence="3">
    <location>
        <begin position="12"/>
        <end position="391"/>
    </location>
</feature>
<feature type="transmembrane region" description="Helical" evidence="2">
    <location>
        <begin position="147"/>
        <end position="164"/>
    </location>
</feature>
<feature type="transmembrane region" description="Helical" evidence="2">
    <location>
        <begin position="377"/>
        <end position="396"/>
    </location>
</feature>
<keyword evidence="2" id="KW-1133">Transmembrane helix</keyword>
<feature type="transmembrane region" description="Helical" evidence="2">
    <location>
        <begin position="170"/>
        <end position="187"/>
    </location>
</feature>
<gene>
    <name evidence="4" type="ORF">LPW39_22030</name>
</gene>
<evidence type="ECO:0000313" key="4">
    <source>
        <dbReference type="EMBL" id="MCD2167805.1"/>
    </source>
</evidence>